<dbReference type="FunFam" id="3.90.700.10:FF:000002">
    <property type="entry name" value="L-aspartate oxidase"/>
    <property type="match status" value="1"/>
</dbReference>
<dbReference type="Proteomes" id="UP000040576">
    <property type="component" value="Unassembled WGS sequence"/>
</dbReference>
<dbReference type="Gene3D" id="1.20.58.100">
    <property type="entry name" value="Fumarate reductase/succinate dehydrogenase flavoprotein-like, C-terminal domain"/>
    <property type="match status" value="1"/>
</dbReference>
<evidence type="ECO:0000256" key="13">
    <source>
        <dbReference type="SAM" id="Phobius"/>
    </source>
</evidence>
<comment type="pathway">
    <text evidence="2 12">Cofactor biosynthesis; NAD(+) biosynthesis; iminoaspartate from L-aspartate (oxidase route): step 1/1.</text>
</comment>
<evidence type="ECO:0000256" key="9">
    <source>
        <dbReference type="ARBA" id="ARBA00023002"/>
    </source>
</evidence>
<dbReference type="Gene3D" id="3.50.50.60">
    <property type="entry name" value="FAD/NAD(P)-binding domain"/>
    <property type="match status" value="1"/>
</dbReference>
<keyword evidence="7 12" id="KW-0662">Pyridine nucleotide biosynthesis</keyword>
<dbReference type="EC" id="1.4.3.16" evidence="4 11"/>
<dbReference type="InterPro" id="IPR005288">
    <property type="entry name" value="NadB"/>
</dbReference>
<sequence>MMRQYDAIIIGSGIAALTVLYRLYDQMNVIVFTKANTFSSNSYLAQGGVAVAMDKEDHWSEHYRDTMVAGIYHNHPEHLEVLTKEAQVYIKDLIKRGMKFDRNQMGEFDYGQEGGHLKRRIIHAGGDATGKVLTTFMFEQVKDKVKIIENEMAINLITHEGRCVGVTTKNKNGELNQYLAPATIVATGGCGGIYEYTSNAETITGDGMAMAYRAGANLTDMEFVQFHPTVFYKNGKTIGLISEAVRGEGAFLQNSKGERFMETVHELKDLAPRDIVARAIFREIQKGELVYLNIANVKDFRRRFPNIFQMCVENGMDIRNGLLPVMPGAHFMMGGIQTDERGRTSVKGLYAVGEVACTGVHGANRIASNSLLEGIVFGNRTAEGILNDHLPVVVSGFRGANWVNKQTPVNLPTKQEMKAKMTKYAGVERSAEGLEKLKTWLEQYPFLHINLESLSLEEVEIVNMLTVAWLIATSALERKESLGSHFRIDFPESKKVGERREIIRQISYDQKILVGSSLI</sequence>
<dbReference type="PANTHER" id="PTHR42716:SF2">
    <property type="entry name" value="L-ASPARTATE OXIDASE, CHLOROPLASTIC"/>
    <property type="match status" value="1"/>
</dbReference>
<name>A0A090J2N2_9BACI</name>
<keyword evidence="17" id="KW-1185">Reference proteome</keyword>
<feature type="domain" description="Fumarate reductase/succinate dehydrogenase flavoprotein-like C-terminal" evidence="15">
    <location>
        <begin position="415"/>
        <end position="493"/>
    </location>
</feature>
<evidence type="ECO:0000313" key="16">
    <source>
        <dbReference type="EMBL" id="CEE02883.1"/>
    </source>
</evidence>
<dbReference type="GO" id="GO:0034628">
    <property type="term" value="P:'de novo' NAD+ biosynthetic process from L-aspartate"/>
    <property type="evidence" value="ECO:0007669"/>
    <property type="project" value="TreeGrafter"/>
</dbReference>
<dbReference type="SUPFAM" id="SSF56425">
    <property type="entry name" value="Succinate dehydrogenase/fumarate reductase flavoprotein, catalytic domain"/>
    <property type="match status" value="1"/>
</dbReference>
<evidence type="ECO:0000256" key="4">
    <source>
        <dbReference type="ARBA" id="ARBA00012173"/>
    </source>
</evidence>
<dbReference type="PANTHER" id="PTHR42716">
    <property type="entry name" value="L-ASPARTATE OXIDASE"/>
    <property type="match status" value="1"/>
</dbReference>
<dbReference type="PRINTS" id="PR00368">
    <property type="entry name" value="FADPNR"/>
</dbReference>
<comment type="subcellular location">
    <subcellularLocation>
        <location evidence="12">Cytoplasm</location>
    </subcellularLocation>
</comment>
<evidence type="ECO:0000256" key="11">
    <source>
        <dbReference type="NCBIfam" id="TIGR00551"/>
    </source>
</evidence>
<keyword evidence="9 12" id="KW-0560">Oxidoreductase</keyword>
<accession>A0A090J2N2</accession>
<dbReference type="InterPro" id="IPR036188">
    <property type="entry name" value="FAD/NAD-bd_sf"/>
</dbReference>
<comment type="catalytic activity">
    <reaction evidence="10">
        <text>L-aspartate + O2 = iminosuccinate + H2O2</text>
        <dbReference type="Rhea" id="RHEA:25876"/>
        <dbReference type="ChEBI" id="CHEBI:15379"/>
        <dbReference type="ChEBI" id="CHEBI:16240"/>
        <dbReference type="ChEBI" id="CHEBI:29991"/>
        <dbReference type="ChEBI" id="CHEBI:77875"/>
        <dbReference type="EC" id="1.4.3.16"/>
    </reaction>
    <physiologicalReaction direction="left-to-right" evidence="10">
        <dbReference type="Rhea" id="RHEA:25877"/>
    </physiologicalReaction>
</comment>
<evidence type="ECO:0000256" key="5">
    <source>
        <dbReference type="ARBA" id="ARBA00021901"/>
    </source>
</evidence>
<keyword evidence="13" id="KW-1133">Transmembrane helix</keyword>
<dbReference type="GO" id="GO:0005737">
    <property type="term" value="C:cytoplasm"/>
    <property type="evidence" value="ECO:0007669"/>
    <property type="project" value="UniProtKB-SubCell"/>
</dbReference>
<dbReference type="UniPathway" id="UPA00253">
    <property type="reaction ID" value="UER00326"/>
</dbReference>
<dbReference type="InterPro" id="IPR003953">
    <property type="entry name" value="FAD-dep_OxRdtase_2_FAD-bd"/>
</dbReference>
<dbReference type="EMBL" id="CCRF01000090">
    <property type="protein sequence ID" value="CEE02883.1"/>
    <property type="molecule type" value="Genomic_DNA"/>
</dbReference>
<feature type="transmembrane region" description="Helical" evidence="13">
    <location>
        <begin position="7"/>
        <end position="24"/>
    </location>
</feature>
<evidence type="ECO:0000256" key="12">
    <source>
        <dbReference type="RuleBase" id="RU362049"/>
    </source>
</evidence>
<evidence type="ECO:0000256" key="1">
    <source>
        <dbReference type="ARBA" id="ARBA00001974"/>
    </source>
</evidence>
<dbReference type="GO" id="GO:0033765">
    <property type="term" value="F:steroid dehydrogenase activity, acting on the CH-CH group of donors"/>
    <property type="evidence" value="ECO:0007669"/>
    <property type="project" value="UniProtKB-ARBA"/>
</dbReference>
<evidence type="ECO:0000259" key="15">
    <source>
        <dbReference type="Pfam" id="PF02910"/>
    </source>
</evidence>
<evidence type="ECO:0000259" key="14">
    <source>
        <dbReference type="Pfam" id="PF00890"/>
    </source>
</evidence>
<dbReference type="NCBIfam" id="TIGR00551">
    <property type="entry name" value="nadB"/>
    <property type="match status" value="1"/>
</dbReference>
<comment type="function">
    <text evidence="12">Catalyzes the oxidation of L-aspartate to iminoaspartate.</text>
</comment>
<feature type="domain" description="FAD-dependent oxidoreductase 2 FAD-binding" evidence="14">
    <location>
        <begin position="6"/>
        <end position="371"/>
    </location>
</feature>
<evidence type="ECO:0000256" key="2">
    <source>
        <dbReference type="ARBA" id="ARBA00004950"/>
    </source>
</evidence>
<dbReference type="Gene3D" id="3.90.700.10">
    <property type="entry name" value="Succinate dehydrogenase/fumarate reductase flavoprotein, catalytic domain"/>
    <property type="match status" value="1"/>
</dbReference>
<keyword evidence="6 12" id="KW-0285">Flavoprotein</keyword>
<evidence type="ECO:0000256" key="8">
    <source>
        <dbReference type="ARBA" id="ARBA00022827"/>
    </source>
</evidence>
<dbReference type="Pfam" id="PF00890">
    <property type="entry name" value="FAD_binding_2"/>
    <property type="match status" value="1"/>
</dbReference>
<evidence type="ECO:0000256" key="6">
    <source>
        <dbReference type="ARBA" id="ARBA00022630"/>
    </source>
</evidence>
<dbReference type="InterPro" id="IPR015939">
    <property type="entry name" value="Fum_Rdtase/Succ_DH_flav-like_C"/>
</dbReference>
<gene>
    <name evidence="16" type="primary">nadB</name>
    <name evidence="16" type="ORF">BT1A1_3097</name>
</gene>
<keyword evidence="8 12" id="KW-0274">FAD</keyword>
<evidence type="ECO:0000313" key="17">
    <source>
        <dbReference type="Proteomes" id="UP000040576"/>
    </source>
</evidence>
<reference evidence="16 17" key="1">
    <citation type="submission" date="2014-07" db="EMBL/GenBank/DDBJ databases">
        <authorList>
            <person name="Wibberg Daniel"/>
        </authorList>
    </citation>
    <scope>NUCLEOTIDE SEQUENCE [LARGE SCALE GENOMIC DNA]</scope>
</reference>
<dbReference type="InterPro" id="IPR037099">
    <property type="entry name" value="Fum_R/Succ_DH_flav-like_C_sf"/>
</dbReference>
<dbReference type="SUPFAM" id="SSF51905">
    <property type="entry name" value="FAD/NAD(P)-binding domain"/>
    <property type="match status" value="1"/>
</dbReference>
<evidence type="ECO:0000256" key="3">
    <source>
        <dbReference type="ARBA" id="ARBA00008562"/>
    </source>
</evidence>
<dbReference type="AlphaFoldDB" id="A0A090J2N2"/>
<comment type="cofactor">
    <cofactor evidence="1 12">
        <name>FAD</name>
        <dbReference type="ChEBI" id="CHEBI:57692"/>
    </cofactor>
</comment>
<dbReference type="SUPFAM" id="SSF46977">
    <property type="entry name" value="Succinate dehydrogenase/fumarate reductase flavoprotein C-terminal domain"/>
    <property type="match status" value="1"/>
</dbReference>
<dbReference type="PATRIC" id="fig|35841.9.peg.796"/>
<comment type="similarity">
    <text evidence="3 12">Belongs to the FAD-dependent oxidoreductase 2 family. NadB subfamily.</text>
</comment>
<dbReference type="Pfam" id="PF02910">
    <property type="entry name" value="Succ_DH_flav_C"/>
    <property type="match status" value="1"/>
</dbReference>
<dbReference type="NCBIfam" id="NF005978">
    <property type="entry name" value="PRK08071.1"/>
    <property type="match status" value="1"/>
</dbReference>
<evidence type="ECO:0000256" key="7">
    <source>
        <dbReference type="ARBA" id="ARBA00022642"/>
    </source>
</evidence>
<organism evidence="16 17">
    <name type="scientific">Caldibacillus thermoamylovorans</name>
    <dbReference type="NCBI Taxonomy" id="35841"/>
    <lineage>
        <taxon>Bacteria</taxon>
        <taxon>Bacillati</taxon>
        <taxon>Bacillota</taxon>
        <taxon>Bacilli</taxon>
        <taxon>Bacillales</taxon>
        <taxon>Bacillaceae</taxon>
        <taxon>Caldibacillus</taxon>
    </lineage>
</organism>
<keyword evidence="13" id="KW-0812">Transmembrane</keyword>
<dbReference type="GO" id="GO:0008734">
    <property type="term" value="F:L-aspartate oxidase activity"/>
    <property type="evidence" value="ECO:0007669"/>
    <property type="project" value="UniProtKB-UniRule"/>
</dbReference>
<protein>
    <recommendedName>
        <fullName evidence="5 11">L-aspartate oxidase</fullName>
        <ecNumber evidence="4 11">1.4.3.16</ecNumber>
    </recommendedName>
</protein>
<dbReference type="InterPro" id="IPR027477">
    <property type="entry name" value="Succ_DH/fumarate_Rdtase_cat_sf"/>
</dbReference>
<proteinExistence type="inferred from homology"/>
<keyword evidence="13" id="KW-0472">Membrane</keyword>
<evidence type="ECO:0000256" key="10">
    <source>
        <dbReference type="ARBA" id="ARBA00048305"/>
    </source>
</evidence>